<organism evidence="7 8">
    <name type="scientific">Candidatus Magnetobacterium casense</name>
    <dbReference type="NCBI Taxonomy" id="1455061"/>
    <lineage>
        <taxon>Bacteria</taxon>
        <taxon>Pseudomonadati</taxon>
        <taxon>Nitrospirota</taxon>
        <taxon>Thermodesulfovibrionia</taxon>
        <taxon>Thermodesulfovibrionales</taxon>
        <taxon>Candidatus Magnetobacteriaceae</taxon>
        <taxon>Candidatus Magnetobacterium</taxon>
    </lineage>
</organism>
<dbReference type="Pfam" id="PF03750">
    <property type="entry name" value="Csm2_III-A"/>
    <property type="match status" value="1"/>
</dbReference>
<evidence type="ECO:0000256" key="5">
    <source>
        <dbReference type="ARBA" id="ARBA00023118"/>
    </source>
</evidence>
<comment type="similarity">
    <text evidence="2">Belongs to the CRISPR-associated Csm2 family.</text>
</comment>
<evidence type="ECO:0000256" key="6">
    <source>
        <dbReference type="ARBA" id="ARBA00031723"/>
    </source>
</evidence>
<dbReference type="NCBIfam" id="TIGR01870">
    <property type="entry name" value="cas_TM1810_Csm2"/>
    <property type="match status" value="1"/>
</dbReference>
<evidence type="ECO:0000256" key="1">
    <source>
        <dbReference type="ARBA" id="ARBA00003640"/>
    </source>
</evidence>
<gene>
    <name evidence="7" type="primary">csm2</name>
    <name evidence="7" type="ORF">HWQ67_10360</name>
</gene>
<dbReference type="Proteomes" id="UP001196980">
    <property type="component" value="Unassembled WGS sequence"/>
</dbReference>
<evidence type="ECO:0000256" key="3">
    <source>
        <dbReference type="ARBA" id="ARBA00016118"/>
    </source>
</evidence>
<keyword evidence="5" id="KW-0051">Antiviral defense</keyword>
<dbReference type="RefSeq" id="WP_218252617.1">
    <property type="nucleotide sequence ID" value="NZ_JABXWD010000179.1"/>
</dbReference>
<reference evidence="7 8" key="1">
    <citation type="journal article" date="2020" name="J Geophys Res Biogeosci">
        <title>Magnetotaxis as an Adaptation to Enable Bacterial Shuttling of Microbial Sulfur and Sulfur Cycling Across Aquatic Oxic#Anoxic Interfaces.</title>
        <authorList>
            <person name="Li J."/>
            <person name="Liu P."/>
            <person name="Wang J."/>
            <person name="Roberts A.P."/>
            <person name="Pan Y."/>
        </authorList>
    </citation>
    <scope>NUCLEOTIDE SEQUENCE [LARGE SCALE GENOMIC DNA]</scope>
    <source>
        <strain evidence="7 8">MYR-1_YQ</strain>
    </source>
</reference>
<accession>A0ABS6S0R5</accession>
<dbReference type="InterPro" id="IPR010149">
    <property type="entry name" value="CRISPR-assoc_prot_Csm2_III-A"/>
</dbReference>
<evidence type="ECO:0000256" key="4">
    <source>
        <dbReference type="ARBA" id="ARBA00022884"/>
    </source>
</evidence>
<proteinExistence type="inferred from homology"/>
<sequence length="138" mass="16233">MDTKGRGTSTMMKVEFWDNKDKGLINPDLFSDKADKIAEGLNREGKNKNSQIRRFYDEVVMFNRRVKDKPSEFAKILPYLKMLNAKAAYAEGRKLISRDFKDFIKEQIGQINDERDLDVFASFFEAIMGYYKYYNPKD</sequence>
<protein>
    <recommendedName>
        <fullName evidence="3">CRISPR system Cms protein Csm2</fullName>
    </recommendedName>
    <alternativeName>
        <fullName evidence="6">CRISPR type III A-associated protein Csm2</fullName>
    </alternativeName>
</protein>
<evidence type="ECO:0000256" key="2">
    <source>
        <dbReference type="ARBA" id="ARBA00006896"/>
    </source>
</evidence>
<dbReference type="EMBL" id="JABXWD010000179">
    <property type="protein sequence ID" value="MBV6341988.1"/>
    <property type="molecule type" value="Genomic_DNA"/>
</dbReference>
<name>A0ABS6S0R5_9BACT</name>
<comment type="function">
    <text evidence="1">This subunit may be involved in monitoring complementarity of crRNA and target RNA.</text>
</comment>
<evidence type="ECO:0000313" key="7">
    <source>
        <dbReference type="EMBL" id="MBV6341988.1"/>
    </source>
</evidence>
<keyword evidence="4" id="KW-0694">RNA-binding</keyword>
<keyword evidence="8" id="KW-1185">Reference proteome</keyword>
<evidence type="ECO:0000313" key="8">
    <source>
        <dbReference type="Proteomes" id="UP001196980"/>
    </source>
</evidence>
<comment type="caution">
    <text evidence="7">The sequence shown here is derived from an EMBL/GenBank/DDBJ whole genome shotgun (WGS) entry which is preliminary data.</text>
</comment>